<dbReference type="InterPro" id="IPR036388">
    <property type="entry name" value="WH-like_DNA-bd_sf"/>
</dbReference>
<dbReference type="PANTHER" id="PTHR43214">
    <property type="entry name" value="TWO-COMPONENT RESPONSE REGULATOR"/>
    <property type="match status" value="1"/>
</dbReference>
<dbReference type="GO" id="GO:0006355">
    <property type="term" value="P:regulation of DNA-templated transcription"/>
    <property type="evidence" value="ECO:0007669"/>
    <property type="project" value="InterPro"/>
</dbReference>
<organism evidence="8 9">
    <name type="scientific">Mycolicibacterium hippocampi</name>
    <dbReference type="NCBI Taxonomy" id="659824"/>
    <lineage>
        <taxon>Bacteria</taxon>
        <taxon>Bacillati</taxon>
        <taxon>Actinomycetota</taxon>
        <taxon>Actinomycetes</taxon>
        <taxon>Mycobacteriales</taxon>
        <taxon>Mycobacteriaceae</taxon>
        <taxon>Mycolicibacterium</taxon>
    </lineage>
</organism>
<dbReference type="Proteomes" id="UP000465304">
    <property type="component" value="Unassembled WGS sequence"/>
</dbReference>
<dbReference type="SMART" id="SM00421">
    <property type="entry name" value="HTH_LUXR"/>
    <property type="match status" value="1"/>
</dbReference>
<dbReference type="CDD" id="cd17535">
    <property type="entry name" value="REC_NarL-like"/>
    <property type="match status" value="1"/>
</dbReference>
<dbReference type="PROSITE" id="PS50043">
    <property type="entry name" value="HTH_LUXR_2"/>
    <property type="match status" value="1"/>
</dbReference>
<keyword evidence="2" id="KW-0805">Transcription regulation</keyword>
<dbReference type="InterPro" id="IPR058245">
    <property type="entry name" value="NreC/VraR/RcsB-like_REC"/>
</dbReference>
<dbReference type="InterPro" id="IPR039420">
    <property type="entry name" value="WalR-like"/>
</dbReference>
<evidence type="ECO:0000313" key="8">
    <source>
        <dbReference type="EMBL" id="GFH02106.1"/>
    </source>
</evidence>
<evidence type="ECO:0000256" key="4">
    <source>
        <dbReference type="ARBA" id="ARBA00023163"/>
    </source>
</evidence>
<dbReference type="Pfam" id="PF00196">
    <property type="entry name" value="GerE"/>
    <property type="match status" value="1"/>
</dbReference>
<dbReference type="InterPro" id="IPR011006">
    <property type="entry name" value="CheY-like_superfamily"/>
</dbReference>
<evidence type="ECO:0000259" key="6">
    <source>
        <dbReference type="PROSITE" id="PS50043"/>
    </source>
</evidence>
<dbReference type="CDD" id="cd06170">
    <property type="entry name" value="LuxR_C_like"/>
    <property type="match status" value="1"/>
</dbReference>
<proteinExistence type="predicted"/>
<dbReference type="InterPro" id="IPR001789">
    <property type="entry name" value="Sig_transdc_resp-reg_receiver"/>
</dbReference>
<evidence type="ECO:0000256" key="5">
    <source>
        <dbReference type="PROSITE-ProRule" id="PRU00169"/>
    </source>
</evidence>
<keyword evidence="3 8" id="KW-0238">DNA-binding</keyword>
<name>A0A7I9ZMY7_9MYCO</name>
<feature type="modified residue" description="4-aspartylphosphate" evidence="5">
    <location>
        <position position="77"/>
    </location>
</feature>
<dbReference type="PRINTS" id="PR00038">
    <property type="entry name" value="HTHLUXR"/>
</dbReference>
<dbReference type="SMART" id="SM00448">
    <property type="entry name" value="REC"/>
    <property type="match status" value="1"/>
</dbReference>
<accession>A0A7I9ZMY7</accession>
<keyword evidence="4" id="KW-0804">Transcription</keyword>
<dbReference type="GO" id="GO:0003677">
    <property type="term" value="F:DNA binding"/>
    <property type="evidence" value="ECO:0007669"/>
    <property type="project" value="UniProtKB-KW"/>
</dbReference>
<dbReference type="SUPFAM" id="SSF52172">
    <property type="entry name" value="CheY-like"/>
    <property type="match status" value="1"/>
</dbReference>
<protein>
    <submittedName>
        <fullName evidence="8">DNA-binding response regulator</fullName>
    </submittedName>
</protein>
<dbReference type="Pfam" id="PF00072">
    <property type="entry name" value="Response_reg"/>
    <property type="match status" value="1"/>
</dbReference>
<dbReference type="Gene3D" id="1.10.10.10">
    <property type="entry name" value="Winged helix-like DNA-binding domain superfamily/Winged helix DNA-binding domain"/>
    <property type="match status" value="1"/>
</dbReference>
<evidence type="ECO:0000259" key="7">
    <source>
        <dbReference type="PROSITE" id="PS50110"/>
    </source>
</evidence>
<dbReference type="EMBL" id="BLLB01000002">
    <property type="protein sequence ID" value="GFH02106.1"/>
    <property type="molecule type" value="Genomic_DNA"/>
</dbReference>
<keyword evidence="9" id="KW-1185">Reference proteome</keyword>
<dbReference type="PROSITE" id="PS50110">
    <property type="entry name" value="RESPONSE_REGULATORY"/>
    <property type="match status" value="1"/>
</dbReference>
<comment type="caution">
    <text evidence="8">The sequence shown here is derived from an EMBL/GenBank/DDBJ whole genome shotgun (WGS) entry which is preliminary data.</text>
</comment>
<feature type="domain" description="HTH luxR-type" evidence="6">
    <location>
        <begin position="153"/>
        <end position="218"/>
    </location>
</feature>
<dbReference type="InterPro" id="IPR016032">
    <property type="entry name" value="Sig_transdc_resp-reg_C-effctor"/>
</dbReference>
<dbReference type="Gene3D" id="3.40.50.2300">
    <property type="match status" value="1"/>
</dbReference>
<dbReference type="SUPFAM" id="SSF46894">
    <property type="entry name" value="C-terminal effector domain of the bipartite response regulators"/>
    <property type="match status" value="1"/>
</dbReference>
<feature type="domain" description="Response regulatory" evidence="7">
    <location>
        <begin position="26"/>
        <end position="142"/>
    </location>
</feature>
<gene>
    <name evidence="8" type="primary">liaR</name>
    <name evidence="8" type="ORF">MHIP_25890</name>
</gene>
<evidence type="ECO:0000256" key="1">
    <source>
        <dbReference type="ARBA" id="ARBA00022553"/>
    </source>
</evidence>
<evidence type="ECO:0000313" key="9">
    <source>
        <dbReference type="Proteomes" id="UP000465304"/>
    </source>
</evidence>
<dbReference type="RefSeq" id="WP_163888786.1">
    <property type="nucleotide sequence ID" value="NZ_BLLB01000002.1"/>
</dbReference>
<evidence type="ECO:0000256" key="3">
    <source>
        <dbReference type="ARBA" id="ARBA00023125"/>
    </source>
</evidence>
<keyword evidence="1 5" id="KW-0597">Phosphoprotein</keyword>
<dbReference type="PANTHER" id="PTHR43214:SF41">
    <property type="entry name" value="NITRATE_NITRITE RESPONSE REGULATOR PROTEIN NARP"/>
    <property type="match status" value="1"/>
</dbReference>
<dbReference type="InterPro" id="IPR000792">
    <property type="entry name" value="Tscrpt_reg_LuxR_C"/>
</dbReference>
<sequence length="220" mass="23574">MHADRGDAGHGEVRWGPAGSDRGVTHVLLVDDHPIVHEGVETLIGRDPHLRMCRRAHSAREGAAIAAREPCDVVLLDLHLPDGSAPEAAAAIRSARPGVKVILFTGDARRSAALNLGLIGTDGFVHKDTACTSLVTAIRDVAAGRRFFDSTLDLEPDAPLSRREYQVLQRIAMGESNAEIAAKLGLASNTVKSYVQMLLARMDARNRLEAVVNAQRAGLL</sequence>
<dbReference type="GO" id="GO:0000160">
    <property type="term" value="P:phosphorelay signal transduction system"/>
    <property type="evidence" value="ECO:0007669"/>
    <property type="project" value="InterPro"/>
</dbReference>
<reference evidence="8 9" key="1">
    <citation type="journal article" date="2019" name="Emerg. Microbes Infect.">
        <title>Comprehensive subspecies identification of 175 nontuberculous mycobacteria species based on 7547 genomic profiles.</title>
        <authorList>
            <person name="Matsumoto Y."/>
            <person name="Kinjo T."/>
            <person name="Motooka D."/>
            <person name="Nabeya D."/>
            <person name="Jung N."/>
            <person name="Uechi K."/>
            <person name="Horii T."/>
            <person name="Iida T."/>
            <person name="Fujita J."/>
            <person name="Nakamura S."/>
        </authorList>
    </citation>
    <scope>NUCLEOTIDE SEQUENCE [LARGE SCALE GENOMIC DNA]</scope>
    <source>
        <strain evidence="8 9">JCM 30996</strain>
    </source>
</reference>
<evidence type="ECO:0000256" key="2">
    <source>
        <dbReference type="ARBA" id="ARBA00023015"/>
    </source>
</evidence>
<dbReference type="AlphaFoldDB" id="A0A7I9ZMY7"/>